<keyword evidence="2" id="KW-1185">Reference proteome</keyword>
<evidence type="ECO:0000313" key="2">
    <source>
        <dbReference type="Proteomes" id="UP000288216"/>
    </source>
</evidence>
<dbReference type="Proteomes" id="UP000288216">
    <property type="component" value="Unassembled WGS sequence"/>
</dbReference>
<evidence type="ECO:0000313" key="1">
    <source>
        <dbReference type="EMBL" id="GCB74601.1"/>
    </source>
</evidence>
<sequence length="94" mass="11103">MGDLYGLRVPPRVVTWLRMLVDYNGTELETFGECVLEAWVHNKRCTVDTKHDHDEFEDVIDECADSHVDHKDIDDDKWENIDDEYYNIDIDDVT</sequence>
<accession>A0A401PNE9</accession>
<comment type="caution">
    <text evidence="1">The sequence shown here is derived from an EMBL/GenBank/DDBJ whole genome shotgun (WGS) entry which is preliminary data.</text>
</comment>
<gene>
    <name evidence="1" type="ORF">scyTo_0003692</name>
</gene>
<dbReference type="EMBL" id="BFAA01001033">
    <property type="protein sequence ID" value="GCB74601.1"/>
    <property type="molecule type" value="Genomic_DNA"/>
</dbReference>
<proteinExistence type="predicted"/>
<name>A0A401PNE9_SCYTO</name>
<reference evidence="1 2" key="1">
    <citation type="journal article" date="2018" name="Nat. Ecol. Evol.">
        <title>Shark genomes provide insights into elasmobranch evolution and the origin of vertebrates.</title>
        <authorList>
            <person name="Hara Y"/>
            <person name="Yamaguchi K"/>
            <person name="Onimaru K"/>
            <person name="Kadota M"/>
            <person name="Koyanagi M"/>
            <person name="Keeley SD"/>
            <person name="Tatsumi K"/>
            <person name="Tanaka K"/>
            <person name="Motone F"/>
            <person name="Kageyama Y"/>
            <person name="Nozu R"/>
            <person name="Adachi N"/>
            <person name="Nishimura O"/>
            <person name="Nakagawa R"/>
            <person name="Tanegashima C"/>
            <person name="Kiyatake I"/>
            <person name="Matsumoto R"/>
            <person name="Murakumo K"/>
            <person name="Nishida K"/>
            <person name="Terakita A"/>
            <person name="Kuratani S"/>
            <person name="Sato K"/>
            <person name="Hyodo S Kuraku.S."/>
        </authorList>
    </citation>
    <scope>NUCLEOTIDE SEQUENCE [LARGE SCALE GENOMIC DNA]</scope>
</reference>
<organism evidence="1 2">
    <name type="scientific">Scyliorhinus torazame</name>
    <name type="common">Cloudy catshark</name>
    <name type="synonym">Catulus torazame</name>
    <dbReference type="NCBI Taxonomy" id="75743"/>
    <lineage>
        <taxon>Eukaryota</taxon>
        <taxon>Metazoa</taxon>
        <taxon>Chordata</taxon>
        <taxon>Craniata</taxon>
        <taxon>Vertebrata</taxon>
        <taxon>Chondrichthyes</taxon>
        <taxon>Elasmobranchii</taxon>
        <taxon>Galeomorphii</taxon>
        <taxon>Galeoidea</taxon>
        <taxon>Carcharhiniformes</taxon>
        <taxon>Scyliorhinidae</taxon>
        <taxon>Scyliorhinus</taxon>
    </lineage>
</organism>
<protein>
    <submittedName>
        <fullName evidence="1">Uncharacterized protein</fullName>
    </submittedName>
</protein>
<dbReference type="AlphaFoldDB" id="A0A401PNE9"/>